<dbReference type="InterPro" id="IPR006424">
    <property type="entry name" value="Glyceraldehyde-3-P_DH_1"/>
</dbReference>
<dbReference type="InterPro" id="IPR036291">
    <property type="entry name" value="NAD(P)-bd_dom_sf"/>
</dbReference>
<comment type="caution">
    <text evidence="11">The sequence shown here is derived from an EMBL/GenBank/DDBJ whole genome shotgun (WGS) entry which is preliminary data.</text>
</comment>
<evidence type="ECO:0000256" key="6">
    <source>
        <dbReference type="PIRSR" id="PIRSR000149-3"/>
    </source>
</evidence>
<keyword evidence="6" id="KW-0520">NAD</keyword>
<dbReference type="InterPro" id="IPR020830">
    <property type="entry name" value="GlycerAld_3-P_DH_AS"/>
</dbReference>
<dbReference type="SMART" id="SM00846">
    <property type="entry name" value="Gp_dh_N"/>
    <property type="match status" value="1"/>
</dbReference>
<dbReference type="GO" id="GO:0050661">
    <property type="term" value="F:NADP binding"/>
    <property type="evidence" value="ECO:0007669"/>
    <property type="project" value="InterPro"/>
</dbReference>
<dbReference type="SUPFAM" id="SSF55347">
    <property type="entry name" value="Glyceraldehyde-3-phosphate dehydrogenase-like, C-terminal domain"/>
    <property type="match status" value="1"/>
</dbReference>
<evidence type="ECO:0000256" key="5">
    <source>
        <dbReference type="PIRSR" id="PIRSR000149-2"/>
    </source>
</evidence>
<dbReference type="Gene3D" id="3.30.360.10">
    <property type="entry name" value="Dihydrodipicolinate Reductase, domain 2"/>
    <property type="match status" value="1"/>
</dbReference>
<dbReference type="EMBL" id="DXAN01000026">
    <property type="protein sequence ID" value="HJA09123.1"/>
    <property type="molecule type" value="Genomic_DNA"/>
</dbReference>
<reference evidence="11" key="2">
    <citation type="submission" date="2021-04" db="EMBL/GenBank/DDBJ databases">
        <authorList>
            <person name="Gilroy R."/>
        </authorList>
    </citation>
    <scope>NUCLEOTIDE SEQUENCE</scope>
    <source>
        <strain evidence="11">CHK186-16707</strain>
    </source>
</reference>
<feature type="binding site" evidence="5">
    <location>
        <begin position="213"/>
        <end position="214"/>
    </location>
    <ligand>
        <name>D-glyceraldehyde 3-phosphate</name>
        <dbReference type="ChEBI" id="CHEBI:59776"/>
    </ligand>
</feature>
<evidence type="ECO:0000313" key="12">
    <source>
        <dbReference type="Proteomes" id="UP000824225"/>
    </source>
</evidence>
<dbReference type="AlphaFoldDB" id="A0A9D2KN11"/>
<dbReference type="NCBIfam" id="TIGR01534">
    <property type="entry name" value="GAPDH-I"/>
    <property type="match status" value="1"/>
</dbReference>
<dbReference type="Proteomes" id="UP000824225">
    <property type="component" value="Unassembled WGS sequence"/>
</dbReference>
<feature type="binding site" evidence="5">
    <location>
        <position position="236"/>
    </location>
    <ligand>
        <name>D-glyceraldehyde 3-phosphate</name>
        <dbReference type="ChEBI" id="CHEBI:59776"/>
    </ligand>
</feature>
<dbReference type="Pfam" id="PF00044">
    <property type="entry name" value="Gp_dh_N"/>
    <property type="match status" value="1"/>
</dbReference>
<evidence type="ECO:0000256" key="7">
    <source>
        <dbReference type="PIRSR" id="PIRSR000149-4"/>
    </source>
</evidence>
<feature type="site" description="Activates thiol group during catalysis" evidence="7">
    <location>
        <position position="182"/>
    </location>
</feature>
<dbReference type="CDD" id="cd05214">
    <property type="entry name" value="GAPDH_I_N"/>
    <property type="match status" value="1"/>
</dbReference>
<evidence type="ECO:0000256" key="3">
    <source>
        <dbReference type="ARBA" id="ARBA00023002"/>
    </source>
</evidence>
<sequence length="338" mass="37070">MDKVRIGINGFGRIGRQVFRALHARYRDTAEVVAVNDLFDAQTNFHLLEYDTNYGRAHLDAVVEGDRVAVGEWTVACLAERDPHNLPWGKLGVDIVVESTGIFRSAKQARVHLDNGAKKVIITAPAKEPDLTVVLGVNQDMYDPARHHIVSNASCTTNCLAPVALVLHNEFGIRLGNMVTVHSYTNDQRILDQPHKDLRRARAAACNIIPTGTGAAKAVAEVIPSLQGRFSGYALRVPTPTVSIVDFSAVLEKRADTAALLAALRRYADGGLRGILGVSDKPLVSMDFKGDPRSSIVEAEYCEVQDGTLAKVVSWYDNEWGYSCRVADLTRYFQEQGL</sequence>
<proteinExistence type="inferred from homology"/>
<evidence type="ECO:0000256" key="4">
    <source>
        <dbReference type="PIRSR" id="PIRSR000149-1"/>
    </source>
</evidence>
<organism evidence="11 12">
    <name type="scientific">Candidatus Mailhella merdigallinarum</name>
    <dbReference type="NCBI Taxonomy" id="2838658"/>
    <lineage>
        <taxon>Bacteria</taxon>
        <taxon>Pseudomonadati</taxon>
        <taxon>Thermodesulfobacteriota</taxon>
        <taxon>Desulfovibrionia</taxon>
        <taxon>Desulfovibrionales</taxon>
        <taxon>Desulfovibrionaceae</taxon>
        <taxon>Mailhella</taxon>
    </lineage>
</organism>
<dbReference type="CDD" id="cd18126">
    <property type="entry name" value="GAPDH_I_C"/>
    <property type="match status" value="1"/>
</dbReference>
<dbReference type="FunFam" id="3.40.50.720:FF:000001">
    <property type="entry name" value="Glyceraldehyde-3-phosphate dehydrogenase"/>
    <property type="match status" value="1"/>
</dbReference>
<feature type="binding site" evidence="5">
    <location>
        <position position="185"/>
    </location>
    <ligand>
        <name>D-glyceraldehyde 3-phosphate</name>
        <dbReference type="ChEBI" id="CHEBI:59776"/>
    </ligand>
</feature>
<dbReference type="EC" id="1.2.1.-" evidence="9"/>
<dbReference type="Pfam" id="PF02800">
    <property type="entry name" value="Gp_dh_C"/>
    <property type="match status" value="1"/>
</dbReference>
<dbReference type="SUPFAM" id="SSF51735">
    <property type="entry name" value="NAD(P)-binding Rossmann-fold domains"/>
    <property type="match status" value="1"/>
</dbReference>
<evidence type="ECO:0000313" key="11">
    <source>
        <dbReference type="EMBL" id="HJA09123.1"/>
    </source>
</evidence>
<feature type="domain" description="Glyceraldehyde 3-phosphate dehydrogenase NAD(P) binding" evidence="10">
    <location>
        <begin position="4"/>
        <end position="155"/>
    </location>
</feature>
<feature type="binding site" evidence="6">
    <location>
        <position position="318"/>
    </location>
    <ligand>
        <name>NAD(+)</name>
        <dbReference type="ChEBI" id="CHEBI:57540"/>
    </ligand>
</feature>
<dbReference type="Gene3D" id="3.40.50.720">
    <property type="entry name" value="NAD(P)-binding Rossmann-like Domain"/>
    <property type="match status" value="1"/>
</dbReference>
<dbReference type="GO" id="GO:0016620">
    <property type="term" value="F:oxidoreductase activity, acting on the aldehyde or oxo group of donors, NAD or NADP as acceptor"/>
    <property type="evidence" value="ECO:0007669"/>
    <property type="project" value="InterPro"/>
</dbReference>
<keyword evidence="6" id="KW-0547">Nucleotide-binding</keyword>
<evidence type="ECO:0000259" key="10">
    <source>
        <dbReference type="SMART" id="SM00846"/>
    </source>
</evidence>
<evidence type="ECO:0000256" key="9">
    <source>
        <dbReference type="RuleBase" id="RU361160"/>
    </source>
</evidence>
<dbReference type="PIRSF" id="PIRSF000149">
    <property type="entry name" value="GAP_DH"/>
    <property type="match status" value="1"/>
</dbReference>
<dbReference type="PROSITE" id="PS00071">
    <property type="entry name" value="GAPDH"/>
    <property type="match status" value="1"/>
</dbReference>
<evidence type="ECO:0000256" key="1">
    <source>
        <dbReference type="ARBA" id="ARBA00007406"/>
    </source>
</evidence>
<feature type="binding site" evidence="6">
    <location>
        <position position="81"/>
    </location>
    <ligand>
        <name>NAD(+)</name>
        <dbReference type="ChEBI" id="CHEBI:57540"/>
    </ligand>
</feature>
<feature type="binding site" evidence="5">
    <location>
        <begin position="154"/>
        <end position="156"/>
    </location>
    <ligand>
        <name>D-glyceraldehyde 3-phosphate</name>
        <dbReference type="ChEBI" id="CHEBI:59776"/>
    </ligand>
</feature>
<feature type="binding site" evidence="6">
    <location>
        <position position="123"/>
    </location>
    <ligand>
        <name>NAD(+)</name>
        <dbReference type="ChEBI" id="CHEBI:57540"/>
    </ligand>
</feature>
<gene>
    <name evidence="11" type="primary">gap</name>
    <name evidence="11" type="ORF">H9962_08050</name>
</gene>
<name>A0A9D2KN11_9BACT</name>
<dbReference type="PANTHER" id="PTHR43148">
    <property type="entry name" value="GLYCERALDEHYDE-3-PHOSPHATE DEHYDROGENASE 2"/>
    <property type="match status" value="1"/>
</dbReference>
<feature type="binding site" evidence="6">
    <location>
        <position position="37"/>
    </location>
    <ligand>
        <name>NAD(+)</name>
        <dbReference type="ChEBI" id="CHEBI:57540"/>
    </ligand>
</feature>
<dbReference type="GO" id="GO:0006006">
    <property type="term" value="P:glucose metabolic process"/>
    <property type="evidence" value="ECO:0007669"/>
    <property type="project" value="InterPro"/>
</dbReference>
<dbReference type="PRINTS" id="PR00078">
    <property type="entry name" value="G3PDHDRGNASE"/>
</dbReference>
<dbReference type="GO" id="GO:0051287">
    <property type="term" value="F:NAD binding"/>
    <property type="evidence" value="ECO:0007669"/>
    <property type="project" value="InterPro"/>
</dbReference>
<feature type="active site" description="Nucleophile" evidence="4">
    <location>
        <position position="155"/>
    </location>
</feature>
<feature type="binding site" evidence="6">
    <location>
        <begin position="13"/>
        <end position="14"/>
    </location>
    <ligand>
        <name>NAD(+)</name>
        <dbReference type="ChEBI" id="CHEBI:57540"/>
    </ligand>
</feature>
<reference evidence="11" key="1">
    <citation type="journal article" date="2021" name="PeerJ">
        <title>Extensive microbial diversity within the chicken gut microbiome revealed by metagenomics and culture.</title>
        <authorList>
            <person name="Gilroy R."/>
            <person name="Ravi A."/>
            <person name="Getino M."/>
            <person name="Pursley I."/>
            <person name="Horton D.L."/>
            <person name="Alikhan N.F."/>
            <person name="Baker D."/>
            <person name="Gharbi K."/>
            <person name="Hall N."/>
            <person name="Watson M."/>
            <person name="Adriaenssens E.M."/>
            <person name="Foster-Nyarko E."/>
            <person name="Jarju S."/>
            <person name="Secka A."/>
            <person name="Antonio M."/>
            <person name="Oren A."/>
            <person name="Chaudhuri R.R."/>
            <person name="La Ragione R."/>
            <person name="Hildebrand F."/>
            <person name="Pallen M.J."/>
        </authorList>
    </citation>
    <scope>NUCLEOTIDE SEQUENCE</scope>
    <source>
        <strain evidence="11">CHK186-16707</strain>
    </source>
</reference>
<dbReference type="InterPro" id="IPR020831">
    <property type="entry name" value="GlycerAld/Erythrose_P_DH"/>
</dbReference>
<dbReference type="InterPro" id="IPR020829">
    <property type="entry name" value="GlycerAld_3-P_DH_cat"/>
</dbReference>
<dbReference type="FunFam" id="3.30.360.10:FF:000002">
    <property type="entry name" value="Glyceraldehyde-3-phosphate dehydrogenase"/>
    <property type="match status" value="1"/>
</dbReference>
<keyword evidence="3 9" id="KW-0560">Oxidoreductase</keyword>
<dbReference type="InterPro" id="IPR020828">
    <property type="entry name" value="GlycerAld_3-P_DH_NAD(P)-bd"/>
</dbReference>
<comment type="similarity">
    <text evidence="1 8">Belongs to the glyceraldehyde-3-phosphate dehydrogenase family.</text>
</comment>
<evidence type="ECO:0000256" key="8">
    <source>
        <dbReference type="RuleBase" id="RU000397"/>
    </source>
</evidence>
<evidence type="ECO:0000256" key="2">
    <source>
        <dbReference type="ARBA" id="ARBA00011881"/>
    </source>
</evidence>
<comment type="subunit">
    <text evidence="2">Homotetramer.</text>
</comment>
<protein>
    <recommendedName>
        <fullName evidence="9">Glyceraldehyde-3-phosphate dehydrogenase</fullName>
        <ecNumber evidence="9">1.2.1.-</ecNumber>
    </recommendedName>
</protein>
<accession>A0A9D2KN11</accession>